<protein>
    <submittedName>
        <fullName evidence="2">CRISPR locus-related DNA-binding protein</fullName>
    </submittedName>
</protein>
<keyword evidence="2" id="KW-0238">DNA-binding</keyword>
<comment type="caution">
    <text evidence="2">The sequence shown here is derived from an EMBL/GenBank/DDBJ whole genome shotgun (WGS) entry which is preliminary data.</text>
</comment>
<dbReference type="AlphaFoldDB" id="A0A7J2TB19"/>
<accession>A0A7J2TB19</accession>
<feature type="transmembrane region" description="Helical" evidence="1">
    <location>
        <begin position="95"/>
        <end position="114"/>
    </location>
</feature>
<dbReference type="InterPro" id="IPR010163">
    <property type="entry name" value="Csa3"/>
</dbReference>
<name>A0A7J2TB19_9CREN</name>
<dbReference type="Gene3D" id="1.10.10.10">
    <property type="entry name" value="Winged helix-like DNA-binding domain superfamily/Winged helix DNA-binding domain"/>
    <property type="match status" value="1"/>
</dbReference>
<keyword evidence="1" id="KW-0812">Transmembrane</keyword>
<dbReference type="SUPFAM" id="SSF46785">
    <property type="entry name" value="Winged helix' DNA-binding domain"/>
    <property type="match status" value="1"/>
</dbReference>
<dbReference type="EMBL" id="DSLL01000025">
    <property type="protein sequence ID" value="HEH31018.1"/>
    <property type="molecule type" value="Genomic_DNA"/>
</dbReference>
<dbReference type="NCBIfam" id="TIGR01884">
    <property type="entry name" value="cas_HTH"/>
    <property type="match status" value="1"/>
</dbReference>
<keyword evidence="1" id="KW-0472">Membrane</keyword>
<dbReference type="InterPro" id="IPR036390">
    <property type="entry name" value="WH_DNA-bd_sf"/>
</dbReference>
<dbReference type="Gene3D" id="3.40.50.11700">
    <property type="match status" value="1"/>
</dbReference>
<dbReference type="GO" id="GO:0003677">
    <property type="term" value="F:DNA binding"/>
    <property type="evidence" value="ECO:0007669"/>
    <property type="project" value="UniProtKB-KW"/>
</dbReference>
<evidence type="ECO:0000256" key="1">
    <source>
        <dbReference type="SAM" id="Phobius"/>
    </source>
</evidence>
<dbReference type="InterPro" id="IPR036388">
    <property type="entry name" value="WH-like_DNA-bd_sf"/>
</dbReference>
<evidence type="ECO:0000313" key="2">
    <source>
        <dbReference type="EMBL" id="HEH31018.1"/>
    </source>
</evidence>
<reference evidence="2" key="1">
    <citation type="journal article" date="2020" name="mSystems">
        <title>Genome- and Community-Level Interaction Insights into Carbon Utilization and Element Cycling Functions of Hydrothermarchaeota in Hydrothermal Sediment.</title>
        <authorList>
            <person name="Zhou Z."/>
            <person name="Liu Y."/>
            <person name="Xu W."/>
            <person name="Pan J."/>
            <person name="Luo Z.H."/>
            <person name="Li M."/>
        </authorList>
    </citation>
    <scope>NUCLEOTIDE SEQUENCE [LARGE SCALE GENOMIC DNA]</scope>
    <source>
        <strain evidence="2">SpSt-27</strain>
    </source>
</reference>
<sequence length="239" mass="27739">MIHRRVVIVSVGHNFERPFHAVARVGVGKGDVVILVNSMPITDRAEEVMKELSVKIGNTYGGVIIETLWLDPRNQFEENIAVLRRTVERYAPCEVFILAVGGFRWLSIALLYLAQVLKSIDMVRGFKEIDFELELEEDTISREIIEKLFPTQQTRVIRIPIIPKLIEITAQELKILETISNEKKRIKDILTYLNEQIMDMKRQTLQRKLRQLAKKELIVYRPAGKQYIYELTSLGKMFV</sequence>
<organism evidence="2">
    <name type="scientific">Ignisphaera aggregans</name>
    <dbReference type="NCBI Taxonomy" id="334771"/>
    <lineage>
        <taxon>Archaea</taxon>
        <taxon>Thermoproteota</taxon>
        <taxon>Thermoprotei</taxon>
        <taxon>Desulfurococcales</taxon>
        <taxon>Desulfurococcaceae</taxon>
        <taxon>Ignisphaera</taxon>
    </lineage>
</organism>
<keyword evidence="1" id="KW-1133">Transmembrane helix</keyword>
<gene>
    <name evidence="2" type="ORF">ENP99_02745</name>
</gene>
<proteinExistence type="predicted"/>